<dbReference type="Gene3D" id="3.40.630.30">
    <property type="match status" value="1"/>
</dbReference>
<dbReference type="InterPro" id="IPR000182">
    <property type="entry name" value="GNAT_dom"/>
</dbReference>
<accession>A0ABV7RAZ4</accession>
<evidence type="ECO:0000256" key="1">
    <source>
        <dbReference type="SAM" id="MobiDB-lite"/>
    </source>
</evidence>
<comment type="caution">
    <text evidence="3">The sequence shown here is derived from an EMBL/GenBank/DDBJ whole genome shotgun (WGS) entry which is preliminary data.</text>
</comment>
<reference evidence="4" key="1">
    <citation type="journal article" date="2019" name="Int. J. Syst. Evol. Microbiol.">
        <title>The Global Catalogue of Microorganisms (GCM) 10K type strain sequencing project: providing services to taxonomists for standard genome sequencing and annotation.</title>
        <authorList>
            <consortium name="The Broad Institute Genomics Platform"/>
            <consortium name="The Broad Institute Genome Sequencing Center for Infectious Disease"/>
            <person name="Wu L."/>
            <person name="Ma J."/>
        </authorList>
    </citation>
    <scope>NUCLEOTIDE SEQUENCE [LARGE SCALE GENOMIC DNA]</scope>
    <source>
        <strain evidence="4">KCTC 42742</strain>
    </source>
</reference>
<keyword evidence="3" id="KW-0808">Transferase</keyword>
<protein>
    <submittedName>
        <fullName evidence="3">GNAT family N-acetyltransferase</fullName>
        <ecNumber evidence="3">2.3.-.-</ecNumber>
    </submittedName>
</protein>
<dbReference type="EMBL" id="JBHRXN010000010">
    <property type="protein sequence ID" value="MFC3531536.1"/>
    <property type="molecule type" value="Genomic_DNA"/>
</dbReference>
<dbReference type="CDD" id="cd04301">
    <property type="entry name" value="NAT_SF"/>
    <property type="match status" value="1"/>
</dbReference>
<evidence type="ECO:0000259" key="2">
    <source>
        <dbReference type="Pfam" id="PF00583"/>
    </source>
</evidence>
<evidence type="ECO:0000313" key="3">
    <source>
        <dbReference type="EMBL" id="MFC3531536.1"/>
    </source>
</evidence>
<keyword evidence="3" id="KW-0012">Acyltransferase</keyword>
<evidence type="ECO:0000313" key="4">
    <source>
        <dbReference type="Proteomes" id="UP001595741"/>
    </source>
</evidence>
<dbReference type="InterPro" id="IPR016181">
    <property type="entry name" value="Acyl_CoA_acyltransferase"/>
</dbReference>
<keyword evidence="4" id="KW-1185">Reference proteome</keyword>
<dbReference type="Pfam" id="PF00583">
    <property type="entry name" value="Acetyltransf_1"/>
    <property type="match status" value="1"/>
</dbReference>
<dbReference type="SUPFAM" id="SSF55729">
    <property type="entry name" value="Acyl-CoA N-acyltransferases (Nat)"/>
    <property type="match status" value="1"/>
</dbReference>
<sequence length="145" mass="15904">MACAAAAAHPATGKRHARHQPAPGHRADLSGIVAIDNSTIAGRMLSADLEPASVASREDWFAAHNPQRRPLWVASRMAMPSWIRLSDFYGRPAYNGTAEVSIYRDENCRGRGLGHRLLQEAIERAPADGVDTSAWPLLWPPCFKH</sequence>
<name>A0ABV7RAZ4_9NEIS</name>
<proteinExistence type="predicted"/>
<dbReference type="GO" id="GO:0016746">
    <property type="term" value="F:acyltransferase activity"/>
    <property type="evidence" value="ECO:0007669"/>
    <property type="project" value="UniProtKB-KW"/>
</dbReference>
<dbReference type="EC" id="2.3.-.-" evidence="3"/>
<dbReference type="Proteomes" id="UP001595741">
    <property type="component" value="Unassembled WGS sequence"/>
</dbReference>
<feature type="domain" description="N-acetyltransferase" evidence="2">
    <location>
        <begin position="82"/>
        <end position="131"/>
    </location>
</feature>
<gene>
    <name evidence="3" type="ORF">ACFOLG_04995</name>
</gene>
<organism evidence="3 4">
    <name type="scientific">Vogesella facilis</name>
    <dbReference type="NCBI Taxonomy" id="1655232"/>
    <lineage>
        <taxon>Bacteria</taxon>
        <taxon>Pseudomonadati</taxon>
        <taxon>Pseudomonadota</taxon>
        <taxon>Betaproteobacteria</taxon>
        <taxon>Neisseriales</taxon>
        <taxon>Chromobacteriaceae</taxon>
        <taxon>Vogesella</taxon>
    </lineage>
</organism>
<feature type="region of interest" description="Disordered" evidence="1">
    <location>
        <begin position="7"/>
        <end position="29"/>
    </location>
</feature>